<accession>A0A6J4IZ06</accession>
<organism evidence="1">
    <name type="scientific">uncultured Craurococcus sp</name>
    <dbReference type="NCBI Taxonomy" id="1135998"/>
    <lineage>
        <taxon>Bacteria</taxon>
        <taxon>Pseudomonadati</taxon>
        <taxon>Pseudomonadota</taxon>
        <taxon>Alphaproteobacteria</taxon>
        <taxon>Acetobacterales</taxon>
        <taxon>Acetobacteraceae</taxon>
        <taxon>Craurococcus</taxon>
        <taxon>environmental samples</taxon>
    </lineage>
</organism>
<proteinExistence type="predicted"/>
<protein>
    <submittedName>
        <fullName evidence="1">Uncharacterized protein</fullName>
    </submittedName>
</protein>
<evidence type="ECO:0000313" key="1">
    <source>
        <dbReference type="EMBL" id="CAA9266130.1"/>
    </source>
</evidence>
<sequence length="60" mass="6518">MPPYRPVKTGIVSYRPIVTEASLPCHASGPWRFTRPLPLGISRPPAARARAAHRQGSGRA</sequence>
<dbReference type="AlphaFoldDB" id="A0A6J4IZ06"/>
<reference evidence="1" key="1">
    <citation type="submission" date="2020-02" db="EMBL/GenBank/DDBJ databases">
        <authorList>
            <person name="Meier V. D."/>
        </authorList>
    </citation>
    <scope>NUCLEOTIDE SEQUENCE</scope>
    <source>
        <strain evidence="1">AVDCRST_MAG27</strain>
    </source>
</reference>
<dbReference type="EMBL" id="CADCTD010000127">
    <property type="protein sequence ID" value="CAA9266130.1"/>
    <property type="molecule type" value="Genomic_DNA"/>
</dbReference>
<gene>
    <name evidence="1" type="ORF">AVDCRST_MAG27-2829</name>
</gene>
<name>A0A6J4IZ06_9PROT</name>